<reference evidence="3" key="1">
    <citation type="journal article" date="2020" name="Stud. Mycol.">
        <title>101 Dothideomycetes genomes: a test case for predicting lifestyles and emergence of pathogens.</title>
        <authorList>
            <person name="Haridas S."/>
            <person name="Albert R."/>
            <person name="Binder M."/>
            <person name="Bloem J."/>
            <person name="Labutti K."/>
            <person name="Salamov A."/>
            <person name="Andreopoulos B."/>
            <person name="Baker S."/>
            <person name="Barry K."/>
            <person name="Bills G."/>
            <person name="Bluhm B."/>
            <person name="Cannon C."/>
            <person name="Castanera R."/>
            <person name="Culley D."/>
            <person name="Daum C."/>
            <person name="Ezra D."/>
            <person name="Gonzalez J."/>
            <person name="Henrissat B."/>
            <person name="Kuo A."/>
            <person name="Liang C."/>
            <person name="Lipzen A."/>
            <person name="Lutzoni F."/>
            <person name="Magnuson J."/>
            <person name="Mondo S."/>
            <person name="Nolan M."/>
            <person name="Ohm R."/>
            <person name="Pangilinan J."/>
            <person name="Park H.-J."/>
            <person name="Ramirez L."/>
            <person name="Alfaro M."/>
            <person name="Sun H."/>
            <person name="Tritt A."/>
            <person name="Yoshinaga Y."/>
            <person name="Zwiers L.-H."/>
            <person name="Turgeon B."/>
            <person name="Goodwin S."/>
            <person name="Spatafora J."/>
            <person name="Crous P."/>
            <person name="Grigoriev I."/>
        </authorList>
    </citation>
    <scope>NUCLEOTIDE SEQUENCE</scope>
    <source>
        <strain evidence="3">CBS 379.55</strain>
    </source>
</reference>
<keyword evidence="2" id="KW-0812">Transmembrane</keyword>
<feature type="transmembrane region" description="Helical" evidence="2">
    <location>
        <begin position="570"/>
        <end position="595"/>
    </location>
</feature>
<dbReference type="GeneID" id="54552955"/>
<proteinExistence type="predicted"/>
<keyword evidence="2" id="KW-1133">Transmembrane helix</keyword>
<evidence type="ECO:0000313" key="3">
    <source>
        <dbReference type="EMBL" id="KAF2275861.1"/>
    </source>
</evidence>
<accession>A0A6A6JH20</accession>
<dbReference type="OrthoDB" id="3540210at2759"/>
<feature type="transmembrane region" description="Helical" evidence="2">
    <location>
        <begin position="42"/>
        <end position="66"/>
    </location>
</feature>
<protein>
    <submittedName>
        <fullName evidence="3">Uncharacterized protein</fullName>
    </submittedName>
</protein>
<keyword evidence="4" id="KW-1185">Reference proteome</keyword>
<sequence>MAESVLKADFTVFDVYTGFWINWSHGQVKGATLTVDKATGGFLIAFLALYVSATGQSLWRLACFFIHRKLSSLEREDALYHQRQAILRNSESPHNGALTILCTAYCWRNIARRPWLRLVPLFVLALVLSVAITLAGVFSSQVSTQNESSEVLLKGSRCGVVTSNATGDTLAYELYLQDHIAAYQNYALQCYSNDHASMSENCRYFVKPKLPYTVDRNASCPFAEQLCKLKDGNIVMDTGFLDSHYDMGLNAPPKHRFKIRNRVACAPLVTEGRSEYFLDEENPALSTMRYFYGNASIEGLYTRGNSSFTFQVPANFSTDRMKDYTLFQGSTPDYYVGTQFWNPQSTGGFFDPLPELFQDKDGSLPDRNLDLFFLSAPGVVYQYEVDDPWFSAHVPSNFSSMFDTDYNGTPLFTRDEPAGVIACTSQVQYCNPNLSGDGGCENLTSYETSYYNGSQTLFPDTDRLSMGWAKNISIGSIGINLGLPYQTAGSAVLQARAGLRVGMQNDALPANQWQLEMEHLYRTSIASYQFVFAETANGPLTDAISEFVIPPVDKPSLSMCRNQKIISSRYYSFNVLGMVAILAIGTAIILLDYTIEHIVNFIDKRWRKFNHESTYARLEWAANSTLQLQRLAHEELGLGTWRHCADAIPVTEPGEKLGLLDVTDEEHPILIRPGRWRPGAAMRSATGDSRRGLIREDSEFTLTEVSRSSTMDKKWSPVVKTHPASPLRDW</sequence>
<dbReference type="RefSeq" id="XP_033653400.1">
    <property type="nucleotide sequence ID" value="XM_033799780.1"/>
</dbReference>
<gene>
    <name evidence="3" type="ORF">EI97DRAFT_442849</name>
</gene>
<evidence type="ECO:0000313" key="4">
    <source>
        <dbReference type="Proteomes" id="UP000800097"/>
    </source>
</evidence>
<name>A0A6A6JH20_WESOR</name>
<keyword evidence="2" id="KW-0472">Membrane</keyword>
<evidence type="ECO:0000256" key="1">
    <source>
        <dbReference type="SAM" id="MobiDB-lite"/>
    </source>
</evidence>
<dbReference type="Proteomes" id="UP000800097">
    <property type="component" value="Unassembled WGS sequence"/>
</dbReference>
<organism evidence="3 4">
    <name type="scientific">Westerdykella ornata</name>
    <dbReference type="NCBI Taxonomy" id="318751"/>
    <lineage>
        <taxon>Eukaryota</taxon>
        <taxon>Fungi</taxon>
        <taxon>Dikarya</taxon>
        <taxon>Ascomycota</taxon>
        <taxon>Pezizomycotina</taxon>
        <taxon>Dothideomycetes</taxon>
        <taxon>Pleosporomycetidae</taxon>
        <taxon>Pleosporales</taxon>
        <taxon>Sporormiaceae</taxon>
        <taxon>Westerdykella</taxon>
    </lineage>
</organism>
<dbReference type="AlphaFoldDB" id="A0A6A6JH20"/>
<feature type="transmembrane region" description="Helical" evidence="2">
    <location>
        <begin position="118"/>
        <end position="138"/>
    </location>
</feature>
<evidence type="ECO:0000256" key="2">
    <source>
        <dbReference type="SAM" id="Phobius"/>
    </source>
</evidence>
<feature type="region of interest" description="Disordered" evidence="1">
    <location>
        <begin position="705"/>
        <end position="730"/>
    </location>
</feature>
<dbReference type="EMBL" id="ML986495">
    <property type="protein sequence ID" value="KAF2275861.1"/>
    <property type="molecule type" value="Genomic_DNA"/>
</dbReference>